<feature type="domain" description="D-isomer specific 2-hydroxyacid dehydrogenase NAD-binding" evidence="3">
    <location>
        <begin position="109"/>
        <end position="279"/>
    </location>
</feature>
<dbReference type="EMBL" id="JBHLVX010000001">
    <property type="protein sequence ID" value="MFC0266457.1"/>
    <property type="molecule type" value="Genomic_DNA"/>
</dbReference>
<keyword evidence="1" id="KW-0560">Oxidoreductase</keyword>
<gene>
    <name evidence="4" type="ORF">ACFFHW_00335</name>
</gene>
<dbReference type="CDD" id="cd12164">
    <property type="entry name" value="GDH_like_2"/>
    <property type="match status" value="1"/>
</dbReference>
<dbReference type="SUPFAM" id="SSF52283">
    <property type="entry name" value="Formate/glycerate dehydrogenase catalytic domain-like"/>
    <property type="match status" value="1"/>
</dbReference>
<organism evidence="4 5">
    <name type="scientific">Kushneria aurantia</name>
    <dbReference type="NCBI Taxonomy" id="504092"/>
    <lineage>
        <taxon>Bacteria</taxon>
        <taxon>Pseudomonadati</taxon>
        <taxon>Pseudomonadota</taxon>
        <taxon>Gammaproteobacteria</taxon>
        <taxon>Oceanospirillales</taxon>
        <taxon>Halomonadaceae</taxon>
        <taxon>Kushneria</taxon>
    </lineage>
</organism>
<dbReference type="PANTHER" id="PTHR43333">
    <property type="entry name" value="2-HACID_DH_C DOMAIN-CONTAINING PROTEIN"/>
    <property type="match status" value="1"/>
</dbReference>
<evidence type="ECO:0000256" key="1">
    <source>
        <dbReference type="ARBA" id="ARBA00023002"/>
    </source>
</evidence>
<dbReference type="PANTHER" id="PTHR43333:SF1">
    <property type="entry name" value="D-ISOMER SPECIFIC 2-HYDROXYACID DEHYDROGENASE NAD-BINDING DOMAIN-CONTAINING PROTEIN"/>
    <property type="match status" value="1"/>
</dbReference>
<evidence type="ECO:0000256" key="2">
    <source>
        <dbReference type="ARBA" id="ARBA00023027"/>
    </source>
</evidence>
<proteinExistence type="predicted"/>
<evidence type="ECO:0000313" key="5">
    <source>
        <dbReference type="Proteomes" id="UP001589814"/>
    </source>
</evidence>
<dbReference type="SUPFAM" id="SSF51735">
    <property type="entry name" value="NAD(P)-binding Rossmann-fold domains"/>
    <property type="match status" value="1"/>
</dbReference>
<sequence length="312" mass="33612">MSDAREVILVCHPQAERVAAWIARLAPLLPAFRLAAIDEAVAPERVRYAVVWKPSPGALAPFTALRAVVSLGAGIDHIPADALPAHRPPILRTTGEALTQRMREYVCLQVLRHHRDMPQLAAAQRRAEWQPQVTPPAPERRVGVMGLGLLGSAAATSLAALGFDTRGWARSPHQLGGVTTFAGDELNDFLAGCEILVCLLPLTDATRDILDHRLLARLPRGAGLINAGRGEHLVEADLLDALASARLSHATLDVFRQEPLPADHPFWHHPQITVTPHIASMIDAPTGSRLVAENIRRFEQELADSAAAGGAV</sequence>
<protein>
    <submittedName>
        <fullName evidence="4">2-hydroxyacid dehydrogenase</fullName>
    </submittedName>
</protein>
<reference evidence="4 5" key="1">
    <citation type="submission" date="2024-09" db="EMBL/GenBank/DDBJ databases">
        <authorList>
            <person name="Sun Q."/>
            <person name="Mori K."/>
        </authorList>
    </citation>
    <scope>NUCLEOTIDE SEQUENCE [LARGE SCALE GENOMIC DNA]</scope>
    <source>
        <strain evidence="4 5">CCM 7415</strain>
    </source>
</reference>
<keyword evidence="5" id="KW-1185">Reference proteome</keyword>
<dbReference type="Pfam" id="PF02826">
    <property type="entry name" value="2-Hacid_dh_C"/>
    <property type="match status" value="1"/>
</dbReference>
<dbReference type="Gene3D" id="3.40.50.720">
    <property type="entry name" value="NAD(P)-binding Rossmann-like Domain"/>
    <property type="match status" value="2"/>
</dbReference>
<dbReference type="Proteomes" id="UP001589814">
    <property type="component" value="Unassembled WGS sequence"/>
</dbReference>
<evidence type="ECO:0000313" key="4">
    <source>
        <dbReference type="EMBL" id="MFC0266457.1"/>
    </source>
</evidence>
<keyword evidence="2" id="KW-0520">NAD</keyword>
<comment type="caution">
    <text evidence="4">The sequence shown here is derived from an EMBL/GenBank/DDBJ whole genome shotgun (WGS) entry which is preliminary data.</text>
</comment>
<accession>A0ABV6G0A4</accession>
<evidence type="ECO:0000259" key="3">
    <source>
        <dbReference type="Pfam" id="PF02826"/>
    </source>
</evidence>
<dbReference type="InterPro" id="IPR006140">
    <property type="entry name" value="D-isomer_DH_NAD-bd"/>
</dbReference>
<name>A0ABV6G0A4_9GAMM</name>
<dbReference type="InterPro" id="IPR036291">
    <property type="entry name" value="NAD(P)-bd_dom_sf"/>
</dbReference>
<dbReference type="RefSeq" id="WP_019950829.1">
    <property type="nucleotide sequence ID" value="NZ_JBHLVX010000001.1"/>
</dbReference>